<accession>A0ABC9XF62</accession>
<sequence length="304" mass="34174">MTSVLGPLHRAVRAMPCCAGCAMPLLLCWLRLSYQEKVLELARPQLALFPLGYSVSLLLWDPHGPGTQLPFQSVIWQVIDIVFQELEAVGGDAQSLQTVSLVQRDVPVLVDPSGPCPGLAALPDPSREEILAALRLARWVKGLAKMISATLWDPAQEIAVRRREIRGLRTELLAAAGLPEQKMAMAQLRRALRELQWDTARWQQEVATLGLSLEAARREREAAEWDLEALLHSHQQERQACRQHLLQVLRDQQRLAEEQREALDHRHRVLLQEVLRDAAELAARNQELREARRLGSADAATQTP</sequence>
<reference evidence="2 3" key="1">
    <citation type="submission" date="2024-06" db="EMBL/GenBank/DDBJ databases">
        <title>The draft genome of Grus japonensis, version 3.</title>
        <authorList>
            <person name="Nabeshima K."/>
            <person name="Suzuki S."/>
            <person name="Onuma M."/>
        </authorList>
    </citation>
    <scope>NUCLEOTIDE SEQUENCE [LARGE SCALE GENOMIC DNA]</scope>
    <source>
        <strain evidence="2 3">451A</strain>
    </source>
</reference>
<dbReference type="Proteomes" id="UP001623348">
    <property type="component" value="Unassembled WGS sequence"/>
</dbReference>
<gene>
    <name evidence="2" type="ORF">GRJ2_002085700</name>
</gene>
<evidence type="ECO:0000313" key="3">
    <source>
        <dbReference type="Proteomes" id="UP001623348"/>
    </source>
</evidence>
<proteinExistence type="predicted"/>
<dbReference type="AlphaFoldDB" id="A0ABC9XF62"/>
<keyword evidence="1" id="KW-0175">Coiled coil</keyword>
<name>A0ABC9XF62_GRUJA</name>
<dbReference type="PANTHER" id="PTHR40710:SF1">
    <property type="entry name" value="RIKEN CDNA E230025N22 GENE"/>
    <property type="match status" value="1"/>
</dbReference>
<feature type="coiled-coil region" evidence="1">
    <location>
        <begin position="185"/>
        <end position="291"/>
    </location>
</feature>
<evidence type="ECO:0000313" key="2">
    <source>
        <dbReference type="EMBL" id="GAB0196204.1"/>
    </source>
</evidence>
<evidence type="ECO:0000256" key="1">
    <source>
        <dbReference type="SAM" id="Coils"/>
    </source>
</evidence>
<protein>
    <submittedName>
        <fullName evidence="2">Uncharacterized protein</fullName>
    </submittedName>
</protein>
<comment type="caution">
    <text evidence="2">The sequence shown here is derived from an EMBL/GenBank/DDBJ whole genome shotgun (WGS) entry which is preliminary data.</text>
</comment>
<organism evidence="2 3">
    <name type="scientific">Grus japonensis</name>
    <name type="common">Japanese crane</name>
    <name type="synonym">Red-crowned crane</name>
    <dbReference type="NCBI Taxonomy" id="30415"/>
    <lineage>
        <taxon>Eukaryota</taxon>
        <taxon>Metazoa</taxon>
        <taxon>Chordata</taxon>
        <taxon>Craniata</taxon>
        <taxon>Vertebrata</taxon>
        <taxon>Euteleostomi</taxon>
        <taxon>Archelosauria</taxon>
        <taxon>Archosauria</taxon>
        <taxon>Dinosauria</taxon>
        <taxon>Saurischia</taxon>
        <taxon>Theropoda</taxon>
        <taxon>Coelurosauria</taxon>
        <taxon>Aves</taxon>
        <taxon>Neognathae</taxon>
        <taxon>Neoaves</taxon>
        <taxon>Gruiformes</taxon>
        <taxon>Gruidae</taxon>
        <taxon>Grus</taxon>
    </lineage>
</organism>
<dbReference type="EMBL" id="BAAFJT010000014">
    <property type="protein sequence ID" value="GAB0196204.1"/>
    <property type="molecule type" value="Genomic_DNA"/>
</dbReference>
<keyword evidence="3" id="KW-1185">Reference proteome</keyword>
<dbReference type="PANTHER" id="PTHR40710">
    <property type="entry name" value="RIKEN CDNA E230025N22 GENE"/>
    <property type="match status" value="1"/>
</dbReference>